<accession>A0A8J2WPS4</accession>
<dbReference type="InterPro" id="IPR001932">
    <property type="entry name" value="PPM-type_phosphatase-like_dom"/>
</dbReference>
<dbReference type="Gene3D" id="1.10.510.10">
    <property type="entry name" value="Transferase(Phosphotransferase) domain 1"/>
    <property type="match status" value="1"/>
</dbReference>
<feature type="domain" description="Protein kinase" evidence="2">
    <location>
        <begin position="14"/>
        <end position="316"/>
    </location>
</feature>
<dbReference type="InterPro" id="IPR000719">
    <property type="entry name" value="Prot_kinase_dom"/>
</dbReference>
<dbReference type="SUPFAM" id="SSF56112">
    <property type="entry name" value="Protein kinase-like (PK-like)"/>
    <property type="match status" value="1"/>
</dbReference>
<dbReference type="OrthoDB" id="10264738at2759"/>
<name>A0A8J2WPS4_9STRA</name>
<dbReference type="Proteomes" id="UP000789595">
    <property type="component" value="Unassembled WGS sequence"/>
</dbReference>
<dbReference type="InterPro" id="IPR015655">
    <property type="entry name" value="PP2C"/>
</dbReference>
<protein>
    <recommendedName>
        <fullName evidence="6">Protein kinase domain-containing protein</fullName>
    </recommendedName>
</protein>
<dbReference type="Pfam" id="PF00069">
    <property type="entry name" value="Pkinase"/>
    <property type="match status" value="1"/>
</dbReference>
<dbReference type="CDD" id="cd00143">
    <property type="entry name" value="PP2Cc"/>
    <property type="match status" value="1"/>
</dbReference>
<dbReference type="Pfam" id="PF00481">
    <property type="entry name" value="PP2C"/>
    <property type="match status" value="1"/>
</dbReference>
<dbReference type="GO" id="GO:0004722">
    <property type="term" value="F:protein serine/threonine phosphatase activity"/>
    <property type="evidence" value="ECO:0007669"/>
    <property type="project" value="InterPro"/>
</dbReference>
<dbReference type="Gene3D" id="3.60.40.10">
    <property type="entry name" value="PPM-type phosphatase domain"/>
    <property type="match status" value="1"/>
</dbReference>
<reference evidence="4" key="1">
    <citation type="submission" date="2021-11" db="EMBL/GenBank/DDBJ databases">
        <authorList>
            <consortium name="Genoscope - CEA"/>
            <person name="William W."/>
        </authorList>
    </citation>
    <scope>NUCLEOTIDE SEQUENCE</scope>
</reference>
<organism evidence="4 5">
    <name type="scientific">Pelagomonas calceolata</name>
    <dbReference type="NCBI Taxonomy" id="35677"/>
    <lineage>
        <taxon>Eukaryota</taxon>
        <taxon>Sar</taxon>
        <taxon>Stramenopiles</taxon>
        <taxon>Ochrophyta</taxon>
        <taxon>Pelagophyceae</taxon>
        <taxon>Pelagomonadales</taxon>
        <taxon>Pelagomonadaceae</taxon>
        <taxon>Pelagomonas</taxon>
    </lineage>
</organism>
<dbReference type="InterPro" id="IPR011009">
    <property type="entry name" value="Kinase-like_dom_sf"/>
</dbReference>
<evidence type="ECO:0000313" key="4">
    <source>
        <dbReference type="EMBL" id="CAH0364117.1"/>
    </source>
</evidence>
<feature type="region of interest" description="Disordered" evidence="1">
    <location>
        <begin position="165"/>
        <end position="184"/>
    </location>
</feature>
<keyword evidence="5" id="KW-1185">Reference proteome</keyword>
<sequence length="664" mass="70226">MQPPNEKQIPAAAFTETKRLAENARNVVSLGHINDKVVVLKRVRAATANPDRCPASRRFDAERRYAWALSEDSDFVLRPIYTIVEAPVMAMVMPYCVHGSLDLLCRRPLSYVFSLLLMTDAAKGVAHAHALGVVLRDVKPGNCLVGADGVARLADFELAGTPDELRRPAPRYGGGPAGKPRKTFEGTPEYVAPELLEAYDAAPARNSSADPMRAAATFASDVYSLAVLANEVASGKAPYEGAERPDAQLQTVIETTYTTPALCRAVVAGRRPDLADPCGRSVFPQLVESAWAADAAARPTARSFAESLVDLGEAHYGNCLGEEIHFLKGAFEPTWRRKHLDVLFLVPERLGHELPPPPPPPLPELSAAQIARLDALGRARSGGPRRRGHGVELAPGPRESMEDTAAAAEWGASACYVVVDGHGGAEAAEVVVDLLPRLIGAELLAGGTDDAAVRAALHRAFLRGDEACRPAKGGACVVVALLLGDDLFVSSAGDCRAILDRDGDETWTWSRACPASPDAAQGPFAGGVVALSRDHRPSDAAEAVCVTAVGGRVFTLPGEAEPRVAHRSGKGGVRITRALGDADYPGVIPDPHIVGPVRLLGRDATLTLVTDGVSDRLSDDAVAQILRDTCPEPHLGPKALLVAALDAGADDNVCALVVYLNRHP</sequence>
<evidence type="ECO:0000256" key="1">
    <source>
        <dbReference type="SAM" id="MobiDB-lite"/>
    </source>
</evidence>
<comment type="caution">
    <text evidence="4">The sequence shown here is derived from an EMBL/GenBank/DDBJ whole genome shotgun (WGS) entry which is preliminary data.</text>
</comment>
<dbReference type="EMBL" id="CAKKNE010000001">
    <property type="protein sequence ID" value="CAH0364117.1"/>
    <property type="molecule type" value="Genomic_DNA"/>
</dbReference>
<evidence type="ECO:0000259" key="2">
    <source>
        <dbReference type="PROSITE" id="PS50011"/>
    </source>
</evidence>
<dbReference type="SUPFAM" id="SSF81606">
    <property type="entry name" value="PP2C-like"/>
    <property type="match status" value="1"/>
</dbReference>
<dbReference type="SMART" id="SM00332">
    <property type="entry name" value="PP2Cc"/>
    <property type="match status" value="1"/>
</dbReference>
<dbReference type="InterPro" id="IPR036457">
    <property type="entry name" value="PPM-type-like_dom_sf"/>
</dbReference>
<proteinExistence type="predicted"/>
<feature type="domain" description="PPM-type phosphatase" evidence="3">
    <location>
        <begin position="388"/>
        <end position="660"/>
    </location>
</feature>
<dbReference type="PROSITE" id="PS51746">
    <property type="entry name" value="PPM_2"/>
    <property type="match status" value="1"/>
</dbReference>
<feature type="region of interest" description="Disordered" evidence="1">
    <location>
        <begin position="379"/>
        <end position="399"/>
    </location>
</feature>
<dbReference type="PANTHER" id="PTHR47992">
    <property type="entry name" value="PROTEIN PHOSPHATASE"/>
    <property type="match status" value="1"/>
</dbReference>
<dbReference type="SMART" id="SM00220">
    <property type="entry name" value="S_TKc"/>
    <property type="match status" value="1"/>
</dbReference>
<evidence type="ECO:0000313" key="5">
    <source>
        <dbReference type="Proteomes" id="UP000789595"/>
    </source>
</evidence>
<dbReference type="GO" id="GO:0005524">
    <property type="term" value="F:ATP binding"/>
    <property type="evidence" value="ECO:0007669"/>
    <property type="project" value="InterPro"/>
</dbReference>
<dbReference type="PROSITE" id="PS50011">
    <property type="entry name" value="PROTEIN_KINASE_DOM"/>
    <property type="match status" value="1"/>
</dbReference>
<dbReference type="GO" id="GO:0004672">
    <property type="term" value="F:protein kinase activity"/>
    <property type="evidence" value="ECO:0007669"/>
    <property type="project" value="InterPro"/>
</dbReference>
<gene>
    <name evidence="4" type="ORF">PECAL_1P04690</name>
</gene>
<dbReference type="AlphaFoldDB" id="A0A8J2WPS4"/>
<evidence type="ECO:0008006" key="6">
    <source>
        <dbReference type="Google" id="ProtNLM"/>
    </source>
</evidence>
<evidence type="ECO:0000259" key="3">
    <source>
        <dbReference type="PROSITE" id="PS51746"/>
    </source>
</evidence>